<evidence type="ECO:0000313" key="1">
    <source>
        <dbReference type="EMBL" id="MBC5622811.1"/>
    </source>
</evidence>
<organism evidence="1 2">
    <name type="scientific">Butyricimonas hominis</name>
    <dbReference type="NCBI Taxonomy" id="2763032"/>
    <lineage>
        <taxon>Bacteria</taxon>
        <taxon>Pseudomonadati</taxon>
        <taxon>Bacteroidota</taxon>
        <taxon>Bacteroidia</taxon>
        <taxon>Bacteroidales</taxon>
        <taxon>Odoribacteraceae</taxon>
        <taxon>Butyricimonas</taxon>
    </lineage>
</organism>
<sequence>MKYRYLLFLVLTCLFISCYDDKGNYDYVDINEVEISGIAQDKFYEKIAFVDTLKLYPEIKGSLYGSDADKYTYEWKIIPASANKTGDEEDSLDYVVCREKNLVYPIELAAGDYRCSFIVSDKESSVLWHQFFYMRVKTLTSEGWMVLCDRNGESRLDIIFNVNEQEDLIAHDLWKDREFKTGKPYNLVFTYNLNGSGRLLICENGTFNLDVDDLHAGEENDLRWIFGTSPSRVDVRASGLSQFANKMRYWVVVDKQGDLYSNNTSDVGSVFGFPINMVDGTTAFEAAPFVGVTYVWYYGASILLYDNTHKQFLELKDGSVYPSVMKFAGTQLFNVQTGRDMVHVESTKTGYNYAILRDPSTGQYYFYGMIMNADGKNSQEYYGEIIGDGLAQATQFACHHMYPYVFYLANNKVYQFDMAHPENEAKEVLSFLGETIRLIKFNPFVAWAPYQDWERARGFNLVVATNVDGANEDQGGIVRMYDVPNLMGDLVKKKEHTGFGKIVDVTYRERGR</sequence>
<evidence type="ECO:0008006" key="3">
    <source>
        <dbReference type="Google" id="ProtNLM"/>
    </source>
</evidence>
<dbReference type="Proteomes" id="UP000646484">
    <property type="component" value="Unassembled WGS sequence"/>
</dbReference>
<accession>A0ABR7D4G3</accession>
<protein>
    <recommendedName>
        <fullName evidence="3">PKD-like family protein</fullName>
    </recommendedName>
</protein>
<dbReference type="RefSeq" id="WP_186977643.1">
    <property type="nucleotide sequence ID" value="NZ_JACOOH010000008.1"/>
</dbReference>
<comment type="caution">
    <text evidence="1">The sequence shown here is derived from an EMBL/GenBank/DDBJ whole genome shotgun (WGS) entry which is preliminary data.</text>
</comment>
<name>A0ABR7D4G3_9BACT</name>
<reference evidence="1 2" key="1">
    <citation type="submission" date="2020-08" db="EMBL/GenBank/DDBJ databases">
        <title>Genome public.</title>
        <authorList>
            <person name="Liu C."/>
            <person name="Sun Q."/>
        </authorList>
    </citation>
    <scope>NUCLEOTIDE SEQUENCE [LARGE SCALE GENOMIC DNA]</scope>
    <source>
        <strain evidence="1 2">NSJ-56</strain>
    </source>
</reference>
<dbReference type="EMBL" id="JACOOH010000008">
    <property type="protein sequence ID" value="MBC5622811.1"/>
    <property type="molecule type" value="Genomic_DNA"/>
</dbReference>
<evidence type="ECO:0000313" key="2">
    <source>
        <dbReference type="Proteomes" id="UP000646484"/>
    </source>
</evidence>
<gene>
    <name evidence="1" type="ORF">H8S64_17105</name>
</gene>
<dbReference type="Pfam" id="PF16407">
    <property type="entry name" value="PKD_2"/>
    <property type="match status" value="1"/>
</dbReference>
<dbReference type="InterPro" id="IPR032183">
    <property type="entry name" value="PKD-like"/>
</dbReference>
<proteinExistence type="predicted"/>
<dbReference type="PROSITE" id="PS51257">
    <property type="entry name" value="PROKAR_LIPOPROTEIN"/>
    <property type="match status" value="1"/>
</dbReference>
<keyword evidence="2" id="KW-1185">Reference proteome</keyword>